<feature type="active site" description="Proton donor" evidence="8">
    <location>
        <position position="305"/>
    </location>
</feature>
<proteinExistence type="inferred from homology"/>
<keyword evidence="7 10" id="KW-0624">Polysaccharide degradation</keyword>
<feature type="active site" description="Proton acceptor" evidence="8">
    <location>
        <position position="501"/>
    </location>
</feature>
<feature type="binding site" evidence="9">
    <location>
        <position position="413"/>
    </location>
    <ligand>
        <name>substrate</name>
    </ligand>
</feature>
<evidence type="ECO:0000256" key="6">
    <source>
        <dbReference type="ARBA" id="ARBA00023295"/>
    </source>
</evidence>
<dbReference type="InterPro" id="IPR001371">
    <property type="entry name" value="Glyco_hydro_14B_pln"/>
</dbReference>
<feature type="binding site" evidence="9">
    <location>
        <position position="220"/>
    </location>
    <ligand>
        <name>substrate</name>
    </ligand>
</feature>
<dbReference type="PANTHER" id="PTHR31352:SF47">
    <property type="entry name" value="BETA-AMYLASE 7"/>
    <property type="match status" value="1"/>
</dbReference>
<evidence type="ECO:0000313" key="11">
    <source>
        <dbReference type="EMBL" id="KAG0582771.1"/>
    </source>
</evidence>
<gene>
    <name evidence="11" type="ORF">KC19_3G084900</name>
</gene>
<dbReference type="GO" id="GO:0016161">
    <property type="term" value="F:beta-amylase activity"/>
    <property type="evidence" value="ECO:0007669"/>
    <property type="project" value="UniProtKB-EC"/>
</dbReference>
<keyword evidence="5 10" id="KW-0119">Carbohydrate metabolism</keyword>
<dbReference type="PROSITE" id="PS00506">
    <property type="entry name" value="BETA_AMYLASE_1"/>
    <property type="match status" value="1"/>
</dbReference>
<feature type="binding site" evidence="9">
    <location>
        <position position="212"/>
    </location>
    <ligand>
        <name>substrate</name>
    </ligand>
</feature>
<keyword evidence="4 10" id="KW-0378">Hydrolase</keyword>
<evidence type="ECO:0000313" key="12">
    <source>
        <dbReference type="Proteomes" id="UP000822688"/>
    </source>
</evidence>
<feature type="binding site" evidence="9">
    <location>
        <position position="418"/>
    </location>
    <ligand>
        <name>substrate</name>
    </ligand>
</feature>
<organism evidence="11 12">
    <name type="scientific">Ceratodon purpureus</name>
    <name type="common">Fire moss</name>
    <name type="synonym">Dicranum purpureum</name>
    <dbReference type="NCBI Taxonomy" id="3225"/>
    <lineage>
        <taxon>Eukaryota</taxon>
        <taxon>Viridiplantae</taxon>
        <taxon>Streptophyta</taxon>
        <taxon>Embryophyta</taxon>
        <taxon>Bryophyta</taxon>
        <taxon>Bryophytina</taxon>
        <taxon>Bryopsida</taxon>
        <taxon>Dicranidae</taxon>
        <taxon>Pseudoditrichales</taxon>
        <taxon>Ditrichaceae</taxon>
        <taxon>Ceratodon</taxon>
    </lineage>
</organism>
<dbReference type="InterPro" id="IPR018238">
    <property type="entry name" value="Glyco_hydro_14_CS"/>
</dbReference>
<feature type="binding site" evidence="9">
    <location>
        <position position="172"/>
    </location>
    <ligand>
        <name>substrate</name>
    </ligand>
</feature>
<dbReference type="EMBL" id="CM026423">
    <property type="protein sequence ID" value="KAG0582771.1"/>
    <property type="molecule type" value="Genomic_DNA"/>
</dbReference>
<keyword evidence="6 10" id="KW-0326">Glycosidase</keyword>
<dbReference type="Gene3D" id="3.20.20.80">
    <property type="entry name" value="Glycosidases"/>
    <property type="match status" value="1"/>
</dbReference>
<protein>
    <recommendedName>
        <fullName evidence="3 10">Beta-amylase</fullName>
        <ecNumber evidence="3 10">3.2.1.2</ecNumber>
    </recommendedName>
</protein>
<dbReference type="PRINTS" id="PR00842">
    <property type="entry name" value="GLHYDLASE14B"/>
</dbReference>
<sequence>MAASMQRSVVALHCSGGVRSTCGRVLSRYAVGVRDTAPAQEQRRVFRVGAARCARGEEGNAPGCSGRRFESMRVSGRDVSADRRRFLGGMALSVTLNRPEVDDRSRRPVVEDNEEPEEEVVERDYTGTKHVPIFVMLPLGVINCRNQIDNPEGLINDLNALKRIGVDGVMVDCWWGLVEAKGPKMYDWTAYRNLFNAVREVKLKLQVVMSFHQCGGNVGDDAYIPIPQWVREVGKENPDIFFTNCKGKRNPECLTWGVDEERVLRGRTALEVYYDYMKSFRQEMSEFFDDETITEIEVGLGPCGELRYPSYPQTQGWIFPGIGEFQCYDKYLLKSLKETAEAHGHIHWGKPPSNAGSYNCKPQDTGFFRDRGDYDSYYGRFFLQWYSQTLIDHGDRVLSIAKTVFEGSKIASKISGIHWWYQTASHAPELTCGYYNTSYRDGYSSIAQMFAKNNATFNFTCAELLTSELNRHCPQAMADPEGLVSLVFNSAWNAGVKVASENALSCYDRRGYNKILENSKPEADSTGRSLVAFTYLRLSPELMEDDNFFEFTRFVRRLQGKSIADLPVVVPKPKKVPQVAKKHEKVLKPLICASRM</sequence>
<dbReference type="Pfam" id="PF01373">
    <property type="entry name" value="Glyco_hydro_14"/>
    <property type="match status" value="1"/>
</dbReference>
<dbReference type="Proteomes" id="UP000822688">
    <property type="component" value="Chromosome 3"/>
</dbReference>
<evidence type="ECO:0000256" key="2">
    <source>
        <dbReference type="ARBA" id="ARBA00005652"/>
    </source>
</evidence>
<evidence type="ECO:0000256" key="5">
    <source>
        <dbReference type="ARBA" id="ARBA00023277"/>
    </source>
</evidence>
<accession>A0A8T0IIP7</accession>
<feature type="binding site" evidence="9">
    <location>
        <begin position="502"/>
        <end position="503"/>
    </location>
    <ligand>
        <name>substrate</name>
    </ligand>
</feature>
<comment type="caution">
    <text evidence="11">The sequence shown here is derived from an EMBL/GenBank/DDBJ whole genome shotgun (WGS) entry which is preliminary data.</text>
</comment>
<dbReference type="InterPro" id="IPR001554">
    <property type="entry name" value="Glyco_hydro_14"/>
</dbReference>
<reference evidence="11" key="1">
    <citation type="submission" date="2020-06" db="EMBL/GenBank/DDBJ databases">
        <title>WGS assembly of Ceratodon purpureus strain R40.</title>
        <authorList>
            <person name="Carey S.B."/>
            <person name="Jenkins J."/>
            <person name="Shu S."/>
            <person name="Lovell J.T."/>
            <person name="Sreedasyam A."/>
            <person name="Maumus F."/>
            <person name="Tiley G.P."/>
            <person name="Fernandez-Pozo N."/>
            <person name="Barry K."/>
            <person name="Chen C."/>
            <person name="Wang M."/>
            <person name="Lipzen A."/>
            <person name="Daum C."/>
            <person name="Saski C.A."/>
            <person name="Payton A.C."/>
            <person name="Mcbreen J.C."/>
            <person name="Conrad R.E."/>
            <person name="Kollar L.M."/>
            <person name="Olsson S."/>
            <person name="Huttunen S."/>
            <person name="Landis J.B."/>
            <person name="Wickett N.J."/>
            <person name="Johnson M.G."/>
            <person name="Rensing S.A."/>
            <person name="Grimwood J."/>
            <person name="Schmutz J."/>
            <person name="Mcdaniel S.F."/>
        </authorList>
    </citation>
    <scope>NUCLEOTIDE SEQUENCE</scope>
    <source>
        <strain evidence="11">R40</strain>
    </source>
</reference>
<evidence type="ECO:0000256" key="8">
    <source>
        <dbReference type="PIRSR" id="PIRSR601554-1"/>
    </source>
</evidence>
<dbReference type="AlphaFoldDB" id="A0A8T0IIP7"/>
<evidence type="ECO:0000256" key="3">
    <source>
        <dbReference type="ARBA" id="ARBA00012594"/>
    </source>
</evidence>
<dbReference type="EC" id="3.2.1.2" evidence="3 10"/>
<name>A0A8T0IIP7_CERPU</name>
<dbReference type="GO" id="GO:0000272">
    <property type="term" value="P:polysaccharide catabolic process"/>
    <property type="evidence" value="ECO:0007669"/>
    <property type="project" value="UniProtKB-KW"/>
</dbReference>
<dbReference type="InterPro" id="IPR017853">
    <property type="entry name" value="GH"/>
</dbReference>
<dbReference type="SUPFAM" id="SSF51445">
    <property type="entry name" value="(Trans)glycosidases"/>
    <property type="match status" value="1"/>
</dbReference>
<feature type="binding site" evidence="9">
    <location>
        <position position="460"/>
    </location>
    <ligand>
        <name>substrate</name>
    </ligand>
</feature>
<evidence type="ECO:0000256" key="10">
    <source>
        <dbReference type="RuleBase" id="RU000509"/>
    </source>
</evidence>
<dbReference type="PANTHER" id="PTHR31352">
    <property type="entry name" value="BETA-AMYLASE 1, CHLOROPLASTIC"/>
    <property type="match status" value="1"/>
</dbReference>
<feature type="binding site" evidence="9">
    <location>
        <position position="537"/>
    </location>
    <ligand>
        <name>substrate</name>
    </ligand>
</feature>
<evidence type="ECO:0000256" key="1">
    <source>
        <dbReference type="ARBA" id="ARBA00000546"/>
    </source>
</evidence>
<comment type="similarity">
    <text evidence="2 10">Belongs to the glycosyl hydrolase 14 family.</text>
</comment>
<evidence type="ECO:0000256" key="4">
    <source>
        <dbReference type="ARBA" id="ARBA00022801"/>
    </source>
</evidence>
<evidence type="ECO:0000256" key="9">
    <source>
        <dbReference type="PIRSR" id="PIRSR601554-2"/>
    </source>
</evidence>
<keyword evidence="12" id="KW-1185">Reference proteome</keyword>
<dbReference type="PRINTS" id="PR00750">
    <property type="entry name" value="BETAAMYLASE"/>
</dbReference>
<comment type="catalytic activity">
    <reaction evidence="1 10">
        <text>Hydrolysis of (1-&gt;4)-alpha-D-glucosidic linkages in polysaccharides so as to remove successive maltose units from the non-reducing ends of the chains.</text>
        <dbReference type="EC" id="3.2.1.2"/>
    </reaction>
</comment>
<evidence type="ECO:0000256" key="7">
    <source>
        <dbReference type="ARBA" id="ARBA00023326"/>
    </source>
</evidence>